<keyword evidence="1" id="KW-1133">Transmembrane helix</keyword>
<gene>
    <name evidence="2" type="ORF">E3J59_01480</name>
</gene>
<dbReference type="AlphaFoldDB" id="A0A523UZG4"/>
<feature type="transmembrane region" description="Helical" evidence="1">
    <location>
        <begin position="36"/>
        <end position="57"/>
    </location>
</feature>
<sequence>MIGELLTVVALPIMMALSGAAENIEVFLGGFSWQAFIVAAWESIAALSIIISLLYIFQKRYHQQGSLLRWMSPNFYTVYIMHQLVIVAVMIPFLRAAMPTALKFIFVALISVPACFVVSDLIRRIPYTKRVLG</sequence>
<evidence type="ECO:0000313" key="2">
    <source>
        <dbReference type="EMBL" id="TET47926.1"/>
    </source>
</evidence>
<feature type="transmembrane region" description="Helical" evidence="1">
    <location>
        <begin position="78"/>
        <end position="98"/>
    </location>
</feature>
<comment type="caution">
    <text evidence="2">The sequence shown here is derived from an EMBL/GenBank/DDBJ whole genome shotgun (WGS) entry which is preliminary data.</text>
</comment>
<dbReference type="Proteomes" id="UP000320679">
    <property type="component" value="Unassembled WGS sequence"/>
</dbReference>
<proteinExistence type="predicted"/>
<evidence type="ECO:0008006" key="4">
    <source>
        <dbReference type="Google" id="ProtNLM"/>
    </source>
</evidence>
<keyword evidence="1" id="KW-0472">Membrane</keyword>
<keyword evidence="1" id="KW-0812">Transmembrane</keyword>
<feature type="transmembrane region" description="Helical" evidence="1">
    <location>
        <begin position="104"/>
        <end position="122"/>
    </location>
</feature>
<dbReference type="PANTHER" id="PTHR36927">
    <property type="entry name" value="BLR4337 PROTEIN"/>
    <property type="match status" value="1"/>
</dbReference>
<accession>A0A523UZG4</accession>
<protein>
    <recommendedName>
        <fullName evidence="4">Acyltransferase 3 domain-containing protein</fullName>
    </recommendedName>
</protein>
<dbReference type="EMBL" id="SOJK01000067">
    <property type="protein sequence ID" value="TET47926.1"/>
    <property type="molecule type" value="Genomic_DNA"/>
</dbReference>
<organism evidence="2 3">
    <name type="scientific">Aerophobetes bacterium</name>
    <dbReference type="NCBI Taxonomy" id="2030807"/>
    <lineage>
        <taxon>Bacteria</taxon>
        <taxon>Candidatus Aerophobota</taxon>
    </lineage>
</organism>
<evidence type="ECO:0000313" key="3">
    <source>
        <dbReference type="Proteomes" id="UP000320679"/>
    </source>
</evidence>
<name>A0A523UZG4_UNCAE</name>
<reference evidence="2 3" key="1">
    <citation type="submission" date="2019-03" db="EMBL/GenBank/DDBJ databases">
        <title>Metabolic potential of uncultured bacteria and archaea associated with petroleum seepage in deep-sea sediments.</title>
        <authorList>
            <person name="Dong X."/>
            <person name="Hubert C."/>
        </authorList>
    </citation>
    <scope>NUCLEOTIDE SEQUENCE [LARGE SCALE GENOMIC DNA]</scope>
    <source>
        <strain evidence="2">E29_bin78</strain>
    </source>
</reference>
<dbReference type="InterPro" id="IPR050623">
    <property type="entry name" value="Glucan_succinyl_AcylTrfase"/>
</dbReference>
<evidence type="ECO:0000256" key="1">
    <source>
        <dbReference type="SAM" id="Phobius"/>
    </source>
</evidence>